<comment type="function">
    <text evidence="6">Involved in transcription antitermination. Required for transcription of ribosomal RNA (rRNA) genes. Binds specifically to the boxA antiterminator sequence of the ribosomal RNA (rrn) operons.</text>
</comment>
<dbReference type="NCBIfam" id="TIGR01951">
    <property type="entry name" value="nusB"/>
    <property type="match status" value="1"/>
</dbReference>
<gene>
    <name evidence="6 8" type="primary">nusB</name>
    <name evidence="8" type="ORF">DXB12_01700</name>
</gene>
<evidence type="ECO:0000256" key="6">
    <source>
        <dbReference type="HAMAP-Rule" id="MF_00073"/>
    </source>
</evidence>
<keyword evidence="3 6" id="KW-0694">RNA-binding</keyword>
<dbReference type="GO" id="GO:0006353">
    <property type="term" value="P:DNA-templated transcription termination"/>
    <property type="evidence" value="ECO:0007669"/>
    <property type="project" value="UniProtKB-UniRule"/>
</dbReference>
<dbReference type="EMBL" id="QSVQ01000001">
    <property type="protein sequence ID" value="RGO55031.1"/>
    <property type="molecule type" value="Genomic_DNA"/>
</dbReference>
<dbReference type="HAMAP" id="MF_00073">
    <property type="entry name" value="NusB"/>
    <property type="match status" value="1"/>
</dbReference>
<dbReference type="PANTHER" id="PTHR11078:SF3">
    <property type="entry name" value="ANTITERMINATION NUSB DOMAIN-CONTAINING PROTEIN"/>
    <property type="match status" value="1"/>
</dbReference>
<keyword evidence="5 6" id="KW-0804">Transcription</keyword>
<evidence type="ECO:0000256" key="1">
    <source>
        <dbReference type="ARBA" id="ARBA00005952"/>
    </source>
</evidence>
<protein>
    <recommendedName>
        <fullName evidence="6">Transcription antitermination protein NusB</fullName>
    </recommendedName>
    <alternativeName>
        <fullName evidence="6">Antitermination factor NusB</fullName>
    </alternativeName>
</protein>
<evidence type="ECO:0000256" key="4">
    <source>
        <dbReference type="ARBA" id="ARBA00023015"/>
    </source>
</evidence>
<dbReference type="GO" id="GO:0005829">
    <property type="term" value="C:cytosol"/>
    <property type="evidence" value="ECO:0007669"/>
    <property type="project" value="TreeGrafter"/>
</dbReference>
<dbReference type="InterPro" id="IPR011605">
    <property type="entry name" value="NusB_fam"/>
</dbReference>
<keyword evidence="2 6" id="KW-0889">Transcription antitermination</keyword>
<comment type="similarity">
    <text evidence="1 6">Belongs to the NusB family.</text>
</comment>
<keyword evidence="9" id="KW-1185">Reference proteome</keyword>
<dbReference type="PANTHER" id="PTHR11078">
    <property type="entry name" value="N UTILIZATION SUBSTANCE PROTEIN B-RELATED"/>
    <property type="match status" value="1"/>
</dbReference>
<evidence type="ECO:0000313" key="9">
    <source>
        <dbReference type="Proteomes" id="UP000261055"/>
    </source>
</evidence>
<name>A0A3E5GX75_9FIRM</name>
<organism evidence="8 9">
    <name type="scientific">Dorea formicigenerans</name>
    <dbReference type="NCBI Taxonomy" id="39486"/>
    <lineage>
        <taxon>Bacteria</taxon>
        <taxon>Bacillati</taxon>
        <taxon>Bacillota</taxon>
        <taxon>Clostridia</taxon>
        <taxon>Lachnospirales</taxon>
        <taxon>Lachnospiraceae</taxon>
        <taxon>Dorea</taxon>
    </lineage>
</organism>
<reference evidence="8 9" key="1">
    <citation type="submission" date="2018-08" db="EMBL/GenBank/DDBJ databases">
        <title>A genome reference for cultivated species of the human gut microbiota.</title>
        <authorList>
            <person name="Zou Y."/>
            <person name="Xue W."/>
            <person name="Luo G."/>
        </authorList>
    </citation>
    <scope>NUCLEOTIDE SEQUENCE [LARGE SCALE GENOMIC DNA]</scope>
    <source>
        <strain evidence="8 9">OM02-12</strain>
    </source>
</reference>
<evidence type="ECO:0000259" key="7">
    <source>
        <dbReference type="Pfam" id="PF01029"/>
    </source>
</evidence>
<keyword evidence="4 6" id="KW-0805">Transcription regulation</keyword>
<dbReference type="InterPro" id="IPR006027">
    <property type="entry name" value="NusB_RsmB_TIM44"/>
</dbReference>
<feature type="domain" description="NusB/RsmB/TIM44" evidence="7">
    <location>
        <begin position="5"/>
        <end position="131"/>
    </location>
</feature>
<dbReference type="SUPFAM" id="SSF48013">
    <property type="entry name" value="NusB-like"/>
    <property type="match status" value="1"/>
</dbReference>
<dbReference type="GO" id="GO:0003723">
    <property type="term" value="F:RNA binding"/>
    <property type="evidence" value="ECO:0007669"/>
    <property type="project" value="UniProtKB-UniRule"/>
</dbReference>
<dbReference type="RefSeq" id="WP_117612784.1">
    <property type="nucleotide sequence ID" value="NZ_QSVQ01000001.1"/>
</dbReference>
<evidence type="ECO:0000256" key="3">
    <source>
        <dbReference type="ARBA" id="ARBA00022884"/>
    </source>
</evidence>
<accession>A0A3E5GX75</accession>
<dbReference type="GO" id="GO:0031564">
    <property type="term" value="P:transcription antitermination"/>
    <property type="evidence" value="ECO:0007669"/>
    <property type="project" value="UniProtKB-KW"/>
</dbReference>
<dbReference type="Gene3D" id="1.10.940.10">
    <property type="entry name" value="NusB-like"/>
    <property type="match status" value="1"/>
</dbReference>
<evidence type="ECO:0000256" key="2">
    <source>
        <dbReference type="ARBA" id="ARBA00022814"/>
    </source>
</evidence>
<sequence>MKRTEMREHIFRMVFSYEFNSDQEMPQQMQLYFEQLDQEPKEEDMAYIRDKALNVILKSEEIDEMLNEYVTGWKTSRMNKVDLSILRLAVYEMKYDEDVPVGVAINEAVELAKKYSGDEGPAFINGVLARLS</sequence>
<dbReference type="AlphaFoldDB" id="A0A3E5GX75"/>
<dbReference type="Proteomes" id="UP000261055">
    <property type="component" value="Unassembled WGS sequence"/>
</dbReference>
<evidence type="ECO:0000313" key="8">
    <source>
        <dbReference type="EMBL" id="RGO55031.1"/>
    </source>
</evidence>
<comment type="caution">
    <text evidence="8">The sequence shown here is derived from an EMBL/GenBank/DDBJ whole genome shotgun (WGS) entry which is preliminary data.</text>
</comment>
<dbReference type="Pfam" id="PF01029">
    <property type="entry name" value="NusB"/>
    <property type="match status" value="1"/>
</dbReference>
<evidence type="ECO:0000256" key="5">
    <source>
        <dbReference type="ARBA" id="ARBA00023163"/>
    </source>
</evidence>
<dbReference type="InterPro" id="IPR035926">
    <property type="entry name" value="NusB-like_sf"/>
</dbReference>
<proteinExistence type="inferred from homology"/>